<evidence type="ECO:0000313" key="2">
    <source>
        <dbReference type="EMBL" id="AUX30728.1"/>
    </source>
</evidence>
<dbReference type="AlphaFoldDB" id="A0A4P2QLM5"/>
<gene>
    <name evidence="2" type="ORF">SOCE836_028390</name>
</gene>
<evidence type="ECO:0000256" key="1">
    <source>
        <dbReference type="SAM" id="MobiDB-lite"/>
    </source>
</evidence>
<name>A0A4P2QLM5_SORCE</name>
<proteinExistence type="predicted"/>
<feature type="region of interest" description="Disordered" evidence="1">
    <location>
        <begin position="1"/>
        <end position="52"/>
    </location>
</feature>
<organism evidence="2 3">
    <name type="scientific">Sorangium cellulosum</name>
    <name type="common">Polyangium cellulosum</name>
    <dbReference type="NCBI Taxonomy" id="56"/>
    <lineage>
        <taxon>Bacteria</taxon>
        <taxon>Pseudomonadati</taxon>
        <taxon>Myxococcota</taxon>
        <taxon>Polyangia</taxon>
        <taxon>Polyangiales</taxon>
        <taxon>Polyangiaceae</taxon>
        <taxon>Sorangium</taxon>
    </lineage>
</organism>
<accession>A0A4P2QLM5</accession>
<dbReference type="Proteomes" id="UP000295497">
    <property type="component" value="Chromosome"/>
</dbReference>
<dbReference type="EMBL" id="CP012672">
    <property type="protein sequence ID" value="AUX30728.1"/>
    <property type="molecule type" value="Genomic_DNA"/>
</dbReference>
<protein>
    <submittedName>
        <fullName evidence="2">Uncharacterized protein</fullName>
    </submittedName>
</protein>
<reference evidence="2 3" key="1">
    <citation type="submission" date="2015-09" db="EMBL/GenBank/DDBJ databases">
        <title>Sorangium comparison.</title>
        <authorList>
            <person name="Zaburannyi N."/>
            <person name="Bunk B."/>
            <person name="Overmann J."/>
            <person name="Mueller R."/>
        </authorList>
    </citation>
    <scope>NUCLEOTIDE SEQUENCE [LARGE SCALE GENOMIC DNA]</scope>
    <source>
        <strain evidence="2 3">So ce836</strain>
    </source>
</reference>
<evidence type="ECO:0000313" key="3">
    <source>
        <dbReference type="Proteomes" id="UP000295497"/>
    </source>
</evidence>
<feature type="compositionally biased region" description="Basic residues" evidence="1">
    <location>
        <begin position="18"/>
        <end position="29"/>
    </location>
</feature>
<feature type="compositionally biased region" description="Basic and acidic residues" evidence="1">
    <location>
        <begin position="32"/>
        <end position="43"/>
    </location>
</feature>
<sequence length="52" mass="5973">MGPGWVHAHRTGAISRHALPRSPRKRRIATVRPRERVPPEKRSMTTCRPFCA</sequence>